<accession>A0AC61R4U6</accession>
<keyword evidence="2" id="KW-1185">Reference proteome</keyword>
<evidence type="ECO:0000313" key="1">
    <source>
        <dbReference type="EMBL" id="TGY64965.1"/>
    </source>
</evidence>
<dbReference type="Proteomes" id="UP000308836">
    <property type="component" value="Unassembled WGS sequence"/>
</dbReference>
<gene>
    <name evidence="1" type="ORF">E5336_10985</name>
</gene>
<reference evidence="1" key="1">
    <citation type="submission" date="2019-04" db="EMBL/GenBank/DDBJ databases">
        <title>Microbes associate with the intestines of laboratory mice.</title>
        <authorList>
            <person name="Navarre W."/>
            <person name="Wong E."/>
            <person name="Huang K."/>
            <person name="Tropini C."/>
            <person name="Ng K."/>
            <person name="Yu B."/>
        </authorList>
    </citation>
    <scope>NUCLEOTIDE SEQUENCE</scope>
    <source>
        <strain evidence="1">NM09_H32</strain>
    </source>
</reference>
<proteinExistence type="predicted"/>
<organism evidence="1 2">
    <name type="scientific">Dubosiella muris</name>
    <dbReference type="NCBI Taxonomy" id="3038133"/>
    <lineage>
        <taxon>Bacteria</taxon>
        <taxon>Bacillati</taxon>
        <taxon>Bacillota</taxon>
        <taxon>Erysipelotrichia</taxon>
        <taxon>Erysipelotrichales</taxon>
        <taxon>Erysipelotrichaceae</taxon>
        <taxon>Dubosiella</taxon>
    </lineage>
</organism>
<evidence type="ECO:0000313" key="2">
    <source>
        <dbReference type="Proteomes" id="UP000308836"/>
    </source>
</evidence>
<protein>
    <submittedName>
        <fullName evidence="1">TatD family deoxyribonuclease</fullName>
    </submittedName>
</protein>
<sequence length="249" mass="28616">MYTDSHCHITFDQLYDHLDDVLEGMKDVSSCLIMCTNETEFLRALKLKEADARFKVAFGWFPGDAKTIDDAKMERLEQYLREGKIDVLGEIGLDYYWDNTFNEVQKDLFVRQIRLANQYKVPIAIHMREATRDCLDLLKAHAKTPIVFHCFSGSVETMKECLRMNALISFAGPITFKNAKHGPDCVRACPLERLLTETDSPYLTPVPYRGKENQPGYVRFVTKKISELKGLEEADVARQVEANFLSLFQ</sequence>
<dbReference type="EMBL" id="SRYG01000027">
    <property type="protein sequence ID" value="TGY64965.1"/>
    <property type="molecule type" value="Genomic_DNA"/>
</dbReference>
<name>A0AC61R4U6_9FIRM</name>
<comment type="caution">
    <text evidence="1">The sequence shown here is derived from an EMBL/GenBank/DDBJ whole genome shotgun (WGS) entry which is preliminary data.</text>
</comment>